<gene>
    <name evidence="1" type="ORF">SDC9_11680</name>
</gene>
<organism evidence="1">
    <name type="scientific">bioreactor metagenome</name>
    <dbReference type="NCBI Taxonomy" id="1076179"/>
    <lineage>
        <taxon>unclassified sequences</taxon>
        <taxon>metagenomes</taxon>
        <taxon>ecological metagenomes</taxon>
    </lineage>
</organism>
<reference evidence="1" key="1">
    <citation type="submission" date="2019-08" db="EMBL/GenBank/DDBJ databases">
        <authorList>
            <person name="Kucharzyk K."/>
            <person name="Murdoch R.W."/>
            <person name="Higgins S."/>
            <person name="Loffler F."/>
        </authorList>
    </citation>
    <scope>NUCLEOTIDE SEQUENCE</scope>
</reference>
<proteinExistence type="predicted"/>
<sequence>MSNEQLMKVIVSLGALGYRVVSVSPQFSEGDSLGNKYETRRTVLVIGPADPDKPGASLR</sequence>
<dbReference type="AlphaFoldDB" id="A0A644TIA9"/>
<name>A0A644TIA9_9ZZZZ</name>
<dbReference type="EMBL" id="VSSQ01000030">
    <property type="protein sequence ID" value="MPL66012.1"/>
    <property type="molecule type" value="Genomic_DNA"/>
</dbReference>
<protein>
    <submittedName>
        <fullName evidence="1">Uncharacterized protein</fullName>
    </submittedName>
</protein>
<evidence type="ECO:0000313" key="1">
    <source>
        <dbReference type="EMBL" id="MPL66012.1"/>
    </source>
</evidence>
<comment type="caution">
    <text evidence="1">The sequence shown here is derived from an EMBL/GenBank/DDBJ whole genome shotgun (WGS) entry which is preliminary data.</text>
</comment>
<accession>A0A644TIA9</accession>